<dbReference type="GO" id="GO:0009425">
    <property type="term" value="C:bacterial-type flagellum basal body"/>
    <property type="evidence" value="ECO:0007669"/>
    <property type="project" value="UniProtKB-SubCell"/>
</dbReference>
<keyword evidence="7" id="KW-1185">Reference proteome</keyword>
<accession>A0A6A8DES6</accession>
<keyword evidence="6" id="KW-0966">Cell projection</keyword>
<comment type="caution">
    <text evidence="6">The sequence shown here is derived from an EMBL/GenBank/DDBJ whole genome shotgun (WGS) entry which is preliminary data.</text>
</comment>
<evidence type="ECO:0000256" key="2">
    <source>
        <dbReference type="ARBA" id="ARBA00022692"/>
    </source>
</evidence>
<dbReference type="GO" id="GO:0044781">
    <property type="term" value="P:bacterial-type flagellum organization"/>
    <property type="evidence" value="ECO:0007669"/>
    <property type="project" value="UniProtKB-UniRule"/>
</dbReference>
<keyword evidence="1 5" id="KW-1003">Cell membrane</keyword>
<sequence>MGEYMLKRMVLFVILGFSFLNIINNSNHEVSASPMVSDCKENLTDCEPETELNLESEEEESEEESFGQSTNLFLVLVQLILALAFVLALIYFLLKFVNGKNKMFQKVRTLENLGGIPLGSNKSIQVVRIGERVYVLGVGENVELLSEITDDQTKEDLLANDQVTELNPSSIISSMWKKKKSEEKDENSPQHFTQLFQNELSKLTEGRKKITNRYKRKEDDSHE</sequence>
<evidence type="ECO:0000313" key="7">
    <source>
        <dbReference type="Proteomes" id="UP000799092"/>
    </source>
</evidence>
<keyword evidence="6" id="KW-0282">Flagellum</keyword>
<comment type="similarity">
    <text evidence="5">Belongs to the FliO/MopB family.</text>
</comment>
<evidence type="ECO:0000256" key="4">
    <source>
        <dbReference type="ARBA" id="ARBA00023136"/>
    </source>
</evidence>
<comment type="subcellular location">
    <subcellularLocation>
        <location evidence="5">Cell membrane</location>
    </subcellularLocation>
    <subcellularLocation>
        <location evidence="5">Bacterial flagellum basal body</location>
    </subcellularLocation>
</comment>
<dbReference type="EMBL" id="WJNG01000004">
    <property type="protein sequence ID" value="MRH42271.1"/>
    <property type="molecule type" value="Genomic_DNA"/>
</dbReference>
<dbReference type="AlphaFoldDB" id="A0A6A8DES6"/>
<dbReference type="GO" id="GO:0005886">
    <property type="term" value="C:plasma membrane"/>
    <property type="evidence" value="ECO:0007669"/>
    <property type="project" value="UniProtKB-SubCell"/>
</dbReference>
<feature type="transmembrane region" description="Helical" evidence="5">
    <location>
        <begin position="72"/>
        <end position="94"/>
    </location>
</feature>
<keyword evidence="4 5" id="KW-0472">Membrane</keyword>
<dbReference type="Proteomes" id="UP000799092">
    <property type="component" value="Unassembled WGS sequence"/>
</dbReference>
<dbReference type="OrthoDB" id="2376965at2"/>
<keyword evidence="5" id="KW-0975">Bacterial flagellum</keyword>
<dbReference type="InterPro" id="IPR022781">
    <property type="entry name" value="Flagellar_biosynth_FliO"/>
</dbReference>
<keyword evidence="2 5" id="KW-0812">Transmembrane</keyword>
<reference evidence="6" key="1">
    <citation type="submission" date="2019-11" db="EMBL/GenBank/DDBJ databases">
        <authorList>
            <person name="Li J."/>
        </authorList>
    </citation>
    <scope>NUCLEOTIDE SEQUENCE</scope>
    <source>
        <strain evidence="6">B6B</strain>
    </source>
</reference>
<evidence type="ECO:0000313" key="6">
    <source>
        <dbReference type="EMBL" id="MRH42271.1"/>
    </source>
</evidence>
<dbReference type="NCBIfam" id="TIGR03500">
    <property type="entry name" value="FliO_TIGR"/>
    <property type="match status" value="1"/>
</dbReference>
<name>A0A6A8DES6_9BACI</name>
<evidence type="ECO:0000256" key="1">
    <source>
        <dbReference type="ARBA" id="ARBA00022475"/>
    </source>
</evidence>
<organism evidence="6 7">
    <name type="scientific">Aquibacillus halophilus</name>
    <dbReference type="NCBI Taxonomy" id="930132"/>
    <lineage>
        <taxon>Bacteria</taxon>
        <taxon>Bacillati</taxon>
        <taxon>Bacillota</taxon>
        <taxon>Bacilli</taxon>
        <taxon>Bacillales</taxon>
        <taxon>Bacillaceae</taxon>
        <taxon>Aquibacillus</taxon>
    </lineage>
</organism>
<evidence type="ECO:0000256" key="5">
    <source>
        <dbReference type="RuleBase" id="RU362064"/>
    </source>
</evidence>
<dbReference type="Pfam" id="PF04347">
    <property type="entry name" value="FliO"/>
    <property type="match status" value="1"/>
</dbReference>
<keyword evidence="3 5" id="KW-1133">Transmembrane helix</keyword>
<protein>
    <recommendedName>
        <fullName evidence="5">Flagellar protein</fullName>
    </recommendedName>
</protein>
<proteinExistence type="inferred from homology"/>
<evidence type="ECO:0000256" key="3">
    <source>
        <dbReference type="ARBA" id="ARBA00022989"/>
    </source>
</evidence>
<keyword evidence="6" id="KW-0969">Cilium</keyword>
<gene>
    <name evidence="6" type="primary">fliO</name>
    <name evidence="6" type="ORF">GH741_06205</name>
</gene>